<evidence type="ECO:0000313" key="4">
    <source>
        <dbReference type="Proteomes" id="UP000035265"/>
    </source>
</evidence>
<organism evidence="3 4">
    <name type="scientific">Cellulosimicrobium funkei</name>
    <dbReference type="NCBI Taxonomy" id="264251"/>
    <lineage>
        <taxon>Bacteria</taxon>
        <taxon>Bacillati</taxon>
        <taxon>Actinomycetota</taxon>
        <taxon>Actinomycetes</taxon>
        <taxon>Micrococcales</taxon>
        <taxon>Promicromonosporaceae</taxon>
        <taxon>Cellulosimicrobium</taxon>
    </lineage>
</organism>
<reference evidence="3 4" key="1">
    <citation type="submission" date="2014-05" db="EMBL/GenBank/DDBJ databases">
        <title>Cellulosimicrobium funkei U11 genome.</title>
        <authorList>
            <person name="Hu C."/>
            <person name="Gong Y."/>
            <person name="Wan W."/>
            <person name="Jiang M."/>
        </authorList>
    </citation>
    <scope>NUCLEOTIDE SEQUENCE [LARGE SCALE GENOMIC DNA]</scope>
    <source>
        <strain evidence="3 4">U11</strain>
    </source>
</reference>
<feature type="region of interest" description="Disordered" evidence="1">
    <location>
        <begin position="212"/>
        <end position="234"/>
    </location>
</feature>
<comment type="caution">
    <text evidence="3">The sequence shown here is derived from an EMBL/GenBank/DDBJ whole genome shotgun (WGS) entry which is preliminary data.</text>
</comment>
<dbReference type="Proteomes" id="UP000035265">
    <property type="component" value="Unassembled WGS sequence"/>
</dbReference>
<keyword evidence="2" id="KW-0472">Membrane</keyword>
<name>A0A0H2KR63_9MICO</name>
<dbReference type="STRING" id="264251.FB00_05070"/>
<protein>
    <submittedName>
        <fullName evidence="3">Uncharacterized protein</fullName>
    </submittedName>
</protein>
<proteinExistence type="predicted"/>
<dbReference type="EMBL" id="JNBQ01000003">
    <property type="protein sequence ID" value="KLN35658.1"/>
    <property type="molecule type" value="Genomic_DNA"/>
</dbReference>
<sequence length="234" mass="23267">MAVVLSPVVGPLRVARAALVATLVLALTALAHRLAGGALPDPLVLAALAAFTLAGTTAAARLRFTPTRLVVLLGGAQVALHQALVVLAPVGSCVPAGATSGHGGHVASVGDVVCAAPVGAPVPVDGGASLVHPEHLATSGTAGLWMVVAHAVATVVLALVLARGERALERFLAWVTPRAGLAALVPVPPAARPRTPQARTVRVASLWRARRAPTRGPPTAVGPSGALLRPLAAS</sequence>
<dbReference type="PATRIC" id="fig|264251.5.peg.1041"/>
<keyword evidence="2" id="KW-1133">Transmembrane helix</keyword>
<dbReference type="AlphaFoldDB" id="A0A0H2KR63"/>
<keyword evidence="4" id="KW-1185">Reference proteome</keyword>
<keyword evidence="2" id="KW-0812">Transmembrane</keyword>
<evidence type="ECO:0000256" key="2">
    <source>
        <dbReference type="SAM" id="Phobius"/>
    </source>
</evidence>
<accession>A0A0H2KR63</accession>
<evidence type="ECO:0000256" key="1">
    <source>
        <dbReference type="SAM" id="MobiDB-lite"/>
    </source>
</evidence>
<feature type="transmembrane region" description="Helical" evidence="2">
    <location>
        <begin position="142"/>
        <end position="162"/>
    </location>
</feature>
<feature type="transmembrane region" description="Helical" evidence="2">
    <location>
        <begin position="69"/>
        <end position="90"/>
    </location>
</feature>
<evidence type="ECO:0000313" key="3">
    <source>
        <dbReference type="EMBL" id="KLN35658.1"/>
    </source>
</evidence>
<feature type="transmembrane region" description="Helical" evidence="2">
    <location>
        <begin position="43"/>
        <end position="62"/>
    </location>
</feature>
<gene>
    <name evidence="3" type="ORF">FB00_05070</name>
</gene>